<comment type="caution">
    <text evidence="1">The sequence shown here is derived from an EMBL/GenBank/DDBJ whole genome shotgun (WGS) entry which is preliminary data.</text>
</comment>
<organism evidence="1 2">
    <name type="scientific">Geobacillus thermopakistaniensis (strain MAS1)</name>
    <dbReference type="NCBI Taxonomy" id="1408282"/>
    <lineage>
        <taxon>Bacteria</taxon>
        <taxon>Bacillati</taxon>
        <taxon>Bacillota</taxon>
        <taxon>Bacilli</taxon>
        <taxon>Bacillales</taxon>
        <taxon>Anoxybacillaceae</taxon>
        <taxon>Geobacillus</taxon>
    </lineage>
</organism>
<proteinExistence type="predicted"/>
<dbReference type="EMBL" id="AYSF01000091">
    <property type="protein sequence ID" value="ESU70870.1"/>
    <property type="molecule type" value="Genomic_DNA"/>
</dbReference>
<reference evidence="1 2" key="1">
    <citation type="journal article" date="2014" name="Genome Announc.">
        <title>Draft Genome Sequence of Geobacillus thermopakistaniensis Strain MAS1.</title>
        <authorList>
            <person name="Siddiqui M.A."/>
            <person name="Rashid N."/>
            <person name="Ayyampalayam S."/>
            <person name="Whitman W.B."/>
        </authorList>
    </citation>
    <scope>NUCLEOTIDE SEQUENCE [LARGE SCALE GENOMIC DNA]</scope>
    <source>
        <strain evidence="1 2">MAS1</strain>
    </source>
</reference>
<gene>
    <name evidence="1" type="ORF">T260_16640</name>
</gene>
<sequence>MKIPPACLSNKRVLLYIAAAILLLYSSMQNLGKQKIA</sequence>
<evidence type="ECO:0000313" key="1">
    <source>
        <dbReference type="EMBL" id="ESU70870.1"/>
    </source>
</evidence>
<dbReference type="Proteomes" id="UP000018339">
    <property type="component" value="Unassembled WGS sequence"/>
</dbReference>
<evidence type="ECO:0000313" key="2">
    <source>
        <dbReference type="Proteomes" id="UP000018339"/>
    </source>
</evidence>
<accession>A0A7U9P500</accession>
<name>A0A7U9P500_GEOTM</name>
<keyword evidence="2" id="KW-1185">Reference proteome</keyword>
<protein>
    <submittedName>
        <fullName evidence="1">Uncharacterized protein</fullName>
    </submittedName>
</protein>
<dbReference type="AlphaFoldDB" id="A0A7U9P500"/>